<proteinExistence type="predicted"/>
<keyword evidence="6" id="KW-1133">Transmembrane helix</keyword>
<feature type="domain" description="Ig-like" evidence="7">
    <location>
        <begin position="332"/>
        <end position="426"/>
    </location>
</feature>
<feature type="domain" description="Ig-like" evidence="7">
    <location>
        <begin position="133"/>
        <end position="236"/>
    </location>
</feature>
<feature type="domain" description="Ig-like" evidence="7">
    <location>
        <begin position="247"/>
        <end position="327"/>
    </location>
</feature>
<dbReference type="Pfam" id="PF07686">
    <property type="entry name" value="V-set"/>
    <property type="match status" value="1"/>
</dbReference>
<reference evidence="9" key="1">
    <citation type="submission" date="2022-06" db="EMBL/GenBank/DDBJ databases">
        <authorList>
            <person name="Berger JAMES D."/>
            <person name="Berger JAMES D."/>
        </authorList>
    </citation>
    <scope>NUCLEOTIDE SEQUENCE [LARGE SCALE GENOMIC DNA]</scope>
</reference>
<dbReference type="SMART" id="SM00409">
    <property type="entry name" value="IG"/>
    <property type="match status" value="4"/>
</dbReference>
<dbReference type="GO" id="GO:0007156">
    <property type="term" value="P:homophilic cell adhesion via plasma membrane adhesion molecules"/>
    <property type="evidence" value="ECO:0007669"/>
    <property type="project" value="TreeGrafter"/>
</dbReference>
<keyword evidence="3" id="KW-0393">Immunoglobulin domain</keyword>
<dbReference type="Gene3D" id="2.60.40.10">
    <property type="entry name" value="Immunoglobulins"/>
    <property type="match status" value="7"/>
</dbReference>
<dbReference type="InterPro" id="IPR003961">
    <property type="entry name" value="FN3_dom"/>
</dbReference>
<dbReference type="GO" id="GO:0005886">
    <property type="term" value="C:plasma membrane"/>
    <property type="evidence" value="ECO:0007669"/>
    <property type="project" value="TreeGrafter"/>
</dbReference>
<dbReference type="FunFam" id="2.60.40.10:FF:000032">
    <property type="entry name" value="palladin isoform X1"/>
    <property type="match status" value="2"/>
</dbReference>
<evidence type="ECO:0000256" key="3">
    <source>
        <dbReference type="ARBA" id="ARBA00023319"/>
    </source>
</evidence>
<feature type="region of interest" description="Disordered" evidence="5">
    <location>
        <begin position="1352"/>
        <end position="1384"/>
    </location>
</feature>
<dbReference type="InterPro" id="IPR013783">
    <property type="entry name" value="Ig-like_fold"/>
</dbReference>
<dbReference type="SUPFAM" id="SSF48726">
    <property type="entry name" value="Immunoglobulin"/>
    <property type="match status" value="5"/>
</dbReference>
<dbReference type="InterPro" id="IPR003598">
    <property type="entry name" value="Ig_sub2"/>
</dbReference>
<dbReference type="InterPro" id="IPR007110">
    <property type="entry name" value="Ig-like_dom"/>
</dbReference>
<dbReference type="SMART" id="SM00060">
    <property type="entry name" value="FN3"/>
    <property type="match status" value="2"/>
</dbReference>
<dbReference type="GO" id="GO:0007411">
    <property type="term" value="P:axon guidance"/>
    <property type="evidence" value="ECO:0007669"/>
    <property type="project" value="TreeGrafter"/>
</dbReference>
<keyword evidence="6" id="KW-0472">Membrane</keyword>
<dbReference type="PANTHER" id="PTHR10075">
    <property type="entry name" value="BASIGIN RELATED"/>
    <property type="match status" value="1"/>
</dbReference>
<feature type="transmembrane region" description="Helical" evidence="6">
    <location>
        <begin position="1077"/>
        <end position="1101"/>
    </location>
</feature>
<feature type="domain" description="Fibronectin type-III" evidence="8">
    <location>
        <begin position="619"/>
        <end position="719"/>
    </location>
</feature>
<protein>
    <submittedName>
        <fullName evidence="10">Interference hedgehog-like</fullName>
    </submittedName>
</protein>
<evidence type="ECO:0000256" key="5">
    <source>
        <dbReference type="SAM" id="MobiDB-lite"/>
    </source>
</evidence>
<feature type="domain" description="Ig-like" evidence="7">
    <location>
        <begin position="472"/>
        <end position="596"/>
    </location>
</feature>
<keyword evidence="6" id="KW-0812">Transmembrane</keyword>
<dbReference type="InterPro" id="IPR013098">
    <property type="entry name" value="Ig_I-set"/>
</dbReference>
<evidence type="ECO:0000256" key="4">
    <source>
        <dbReference type="SAM" id="Coils"/>
    </source>
</evidence>
<evidence type="ECO:0000313" key="10">
    <source>
        <dbReference type="WBParaSite" id="SRDH1_71150.1"/>
    </source>
</evidence>
<feature type="domain" description="Fibronectin type-III" evidence="8">
    <location>
        <begin position="942"/>
        <end position="1036"/>
    </location>
</feature>
<evidence type="ECO:0000256" key="1">
    <source>
        <dbReference type="ARBA" id="ARBA00022737"/>
    </source>
</evidence>
<accession>A0AA85G0Z9</accession>
<dbReference type="InterPro" id="IPR013106">
    <property type="entry name" value="Ig_V-set"/>
</dbReference>
<feature type="coiled-coil region" evidence="4">
    <location>
        <begin position="822"/>
        <end position="852"/>
    </location>
</feature>
<dbReference type="Pfam" id="PF13927">
    <property type="entry name" value="Ig_3"/>
    <property type="match status" value="2"/>
</dbReference>
<feature type="domain" description="Ig-like" evidence="7">
    <location>
        <begin position="42"/>
        <end position="125"/>
    </location>
</feature>
<dbReference type="SUPFAM" id="SSF49265">
    <property type="entry name" value="Fibronectin type III"/>
    <property type="match status" value="2"/>
</dbReference>
<dbReference type="PROSITE" id="PS50853">
    <property type="entry name" value="FN3"/>
    <property type="match status" value="2"/>
</dbReference>
<keyword evidence="4" id="KW-0175">Coiled coil</keyword>
<evidence type="ECO:0000256" key="2">
    <source>
        <dbReference type="ARBA" id="ARBA00023157"/>
    </source>
</evidence>
<dbReference type="GO" id="GO:0098632">
    <property type="term" value="F:cell-cell adhesion mediator activity"/>
    <property type="evidence" value="ECO:0007669"/>
    <property type="project" value="TreeGrafter"/>
</dbReference>
<dbReference type="GO" id="GO:0070593">
    <property type="term" value="P:dendrite self-avoidance"/>
    <property type="evidence" value="ECO:0007669"/>
    <property type="project" value="TreeGrafter"/>
</dbReference>
<feature type="compositionally biased region" description="Low complexity" evidence="5">
    <location>
        <begin position="1358"/>
        <end position="1375"/>
    </location>
</feature>
<reference evidence="10" key="2">
    <citation type="submission" date="2023-11" db="UniProtKB">
        <authorList>
            <consortium name="WormBaseParasite"/>
        </authorList>
    </citation>
    <scope>IDENTIFICATION</scope>
</reference>
<dbReference type="Pfam" id="PF07679">
    <property type="entry name" value="I-set"/>
    <property type="match status" value="1"/>
</dbReference>
<dbReference type="PROSITE" id="PS50835">
    <property type="entry name" value="IG_LIKE"/>
    <property type="match status" value="5"/>
</dbReference>
<keyword evidence="1" id="KW-0677">Repeat</keyword>
<dbReference type="InterPro" id="IPR003599">
    <property type="entry name" value="Ig_sub"/>
</dbReference>
<organism evidence="9 10">
    <name type="scientific">Schistosoma rodhaini</name>
    <dbReference type="NCBI Taxonomy" id="6188"/>
    <lineage>
        <taxon>Eukaryota</taxon>
        <taxon>Metazoa</taxon>
        <taxon>Spiralia</taxon>
        <taxon>Lophotrochozoa</taxon>
        <taxon>Platyhelminthes</taxon>
        <taxon>Trematoda</taxon>
        <taxon>Digenea</taxon>
        <taxon>Strigeidida</taxon>
        <taxon>Schistosomatoidea</taxon>
        <taxon>Schistosomatidae</taxon>
        <taxon>Schistosoma</taxon>
    </lineage>
</organism>
<dbReference type="SMART" id="SM00408">
    <property type="entry name" value="IGc2"/>
    <property type="match status" value="5"/>
</dbReference>
<name>A0AA85G0Z9_9TREM</name>
<dbReference type="InterPro" id="IPR036116">
    <property type="entry name" value="FN3_sf"/>
</dbReference>
<dbReference type="InterPro" id="IPR036179">
    <property type="entry name" value="Ig-like_dom_sf"/>
</dbReference>
<sequence>MRLLLSKMYKIILITFYITININPLFSLNTSNTKETIHFSKPVIIESPTDLITNENILEFTCKAEANPKPLIIWYNATTNQPLEDKLQTSGYQTSIHVNKHLGKLMISNPVPGKSYSIYCNASNSIGWVTTNPPVIGAVIYLNFEFNLNPSDTEANEGTSVTLECLPPKGLPKPKISWIKDNKTVISQDKVQNLHGLDFSNLRIMPNGSLRIHPANIKDTGNYICVAMNPIGQRLSQSAYLRINSLPHKHITPKHIRVRQGQQVKLICPTNNDKSIEWSRQSKQPFTISERIQQIKEALIINRVIHSDSDIYICTTLNGEQGEIHLTVETPPIFLKSPIDLILNIGDKAKFVCVANGNPKPGIYWELPDKTPIFPTDNSSTQSINRHIVHTDGTLEIDSVTLKDAGKYHCIAHSSIDMIQTSAVLRIRRKKKNTTTMTTTTNLDQHQNVNQFKTEHKLPSVKHSIKSVNYVPPYIGLPPSNKTQVIGESVLMDCELPKLVKIIHPNKFQDSHHYNNNLFNIQSTENWRIIWRRSSFVSHNNLQQQHPKEIIHGEDDRFIIFQSGSLQITDLQLNDSGLYTCSLKDDTNIKYEVTVTLNVLSTKLKEQISDSIEEYPLNSPTNLQLLNQTEQSITLSWMIPHINNYNQSLLSINYWIEIYSPNISNQGWFIIERNWPINMITLNNLNYNQLYYIIIRCRLYNGRIGWASYPFGPILLMNNNNNNNKINNQFNNQSIINQKSIKLINIQLNVLSFNTIQISFNLYEQLYILLKINGYIIYYRSVEHMKCLHTTYNHYNNSNIINHYCSLNPKNYNPSISYYDIYKRLKLMNQLYQEEEQEQQQQQQQQQQEQDNITDSINSLHGIISTVTIEEKNFSQKNYTNNQLNQLINHKVITLLTKLKSFHCYEIGIKIIYNHILMNYIHHTTDIFTHKILTYETNPLSPPRNIYITWLYNNHIEISWIPPLVSDWNGILLGYIIYIHNELLNIYHSINVSSDSRKFIINLNKLPKLINIQLAAYTCIGIGIKSELIKINFNHLNISQINKESTTLTTVENVRISTDSMMINYSMKNLKLINQPWFIGTMISSLLAWCILFSICLLCWIRRNKFCKKHLTYKITQPNFQYLTTVDSKDCKSKTNNIDTKSIGQCNSYSNHHLNNISMMISSSLSEQTYETKIHPKITYLPVRQSLDYISNDNSNSYGLQYTKYSDESHMKFSSKMDHFRTVNDGIRSPINNNNHSVIPQLVQTFTKQFIPNSSKDITYLTSDIHDPIKTNSSHFISGSQTSSEPFDSAIYLEQISNRQHFNDSSGSILIPSTIMTTINSNINEQIYSPIVTPYATVSIIQNQNCNLGLQSPKKQTHFNNQNNNNHHSNNSHNNNNHHHHFNDNTSQNMYITCMDLTNCQKAINIPSSL</sequence>
<evidence type="ECO:0000256" key="6">
    <source>
        <dbReference type="SAM" id="Phobius"/>
    </source>
</evidence>
<keyword evidence="2" id="KW-1015">Disulfide bond</keyword>
<dbReference type="WBParaSite" id="SRDH1_71150.1">
    <property type="protein sequence ID" value="SRDH1_71150.1"/>
    <property type="gene ID" value="SRDH1_71150"/>
</dbReference>
<dbReference type="Proteomes" id="UP000050792">
    <property type="component" value="Unassembled WGS sequence"/>
</dbReference>
<dbReference type="PANTHER" id="PTHR10075:SF100">
    <property type="entry name" value="FASCICLIN-2"/>
    <property type="match status" value="1"/>
</dbReference>
<evidence type="ECO:0000313" key="9">
    <source>
        <dbReference type="Proteomes" id="UP000050792"/>
    </source>
</evidence>
<dbReference type="CDD" id="cd00063">
    <property type="entry name" value="FN3"/>
    <property type="match status" value="2"/>
</dbReference>
<evidence type="ECO:0000259" key="8">
    <source>
        <dbReference type="PROSITE" id="PS50853"/>
    </source>
</evidence>
<keyword evidence="9" id="KW-1185">Reference proteome</keyword>
<evidence type="ECO:0000259" key="7">
    <source>
        <dbReference type="PROSITE" id="PS50835"/>
    </source>
</evidence>
<dbReference type="GO" id="GO:0030424">
    <property type="term" value="C:axon"/>
    <property type="evidence" value="ECO:0007669"/>
    <property type="project" value="TreeGrafter"/>
</dbReference>